<organism evidence="1 2">
    <name type="scientific">Ancylostoma ceylanicum</name>
    <dbReference type="NCBI Taxonomy" id="53326"/>
    <lineage>
        <taxon>Eukaryota</taxon>
        <taxon>Metazoa</taxon>
        <taxon>Ecdysozoa</taxon>
        <taxon>Nematoda</taxon>
        <taxon>Chromadorea</taxon>
        <taxon>Rhabditida</taxon>
        <taxon>Rhabditina</taxon>
        <taxon>Rhabditomorpha</taxon>
        <taxon>Strongyloidea</taxon>
        <taxon>Ancylostomatidae</taxon>
        <taxon>Ancylostomatinae</taxon>
        <taxon>Ancylostoma</taxon>
    </lineage>
</organism>
<dbReference type="Proteomes" id="UP000024635">
    <property type="component" value="Unassembled WGS sequence"/>
</dbReference>
<name>A0A016VP90_9BILA</name>
<dbReference type="AlphaFoldDB" id="A0A016VP90"/>
<sequence length="87" mass="10187">MYHVLFSCFFFLPWSYLLFLPTMTYALLLLFSLNSSFQFPFSGAADLSISTGSMHLLSKLAYHRLSLINSLFLKKRLLWYCLSFIIE</sequence>
<evidence type="ECO:0000313" key="1">
    <source>
        <dbReference type="EMBL" id="EYC29240.1"/>
    </source>
</evidence>
<comment type="caution">
    <text evidence="1">The sequence shown here is derived from an EMBL/GenBank/DDBJ whole genome shotgun (WGS) entry which is preliminary data.</text>
</comment>
<dbReference type="EMBL" id="JARK01001342">
    <property type="protein sequence ID" value="EYC29240.1"/>
    <property type="molecule type" value="Genomic_DNA"/>
</dbReference>
<gene>
    <name evidence="1" type="primary">Acey_s0006.g2862</name>
    <name evidence="1" type="ORF">Y032_0006g2862</name>
</gene>
<evidence type="ECO:0000313" key="2">
    <source>
        <dbReference type="Proteomes" id="UP000024635"/>
    </source>
</evidence>
<keyword evidence="2" id="KW-1185">Reference proteome</keyword>
<proteinExistence type="predicted"/>
<protein>
    <submittedName>
        <fullName evidence="1">Uncharacterized protein</fullName>
    </submittedName>
</protein>
<accession>A0A016VP90</accession>
<reference evidence="2" key="1">
    <citation type="journal article" date="2015" name="Nat. Genet.">
        <title>The genome and transcriptome of the zoonotic hookworm Ancylostoma ceylanicum identify infection-specific gene families.</title>
        <authorList>
            <person name="Schwarz E.M."/>
            <person name="Hu Y."/>
            <person name="Antoshechkin I."/>
            <person name="Miller M.M."/>
            <person name="Sternberg P.W."/>
            <person name="Aroian R.V."/>
        </authorList>
    </citation>
    <scope>NUCLEOTIDE SEQUENCE</scope>
    <source>
        <strain evidence="2">HY135</strain>
    </source>
</reference>